<comment type="caution">
    <text evidence="2">The sequence shown here is derived from an EMBL/GenBank/DDBJ whole genome shotgun (WGS) entry which is preliminary data.</text>
</comment>
<proteinExistence type="predicted"/>
<organism evidence="2 3">
    <name type="scientific">Coptis chinensis</name>
    <dbReference type="NCBI Taxonomy" id="261450"/>
    <lineage>
        <taxon>Eukaryota</taxon>
        <taxon>Viridiplantae</taxon>
        <taxon>Streptophyta</taxon>
        <taxon>Embryophyta</taxon>
        <taxon>Tracheophyta</taxon>
        <taxon>Spermatophyta</taxon>
        <taxon>Magnoliopsida</taxon>
        <taxon>Ranunculales</taxon>
        <taxon>Ranunculaceae</taxon>
        <taxon>Coptidoideae</taxon>
        <taxon>Coptis</taxon>
    </lineage>
</organism>
<evidence type="ECO:0000313" key="3">
    <source>
        <dbReference type="Proteomes" id="UP000631114"/>
    </source>
</evidence>
<protein>
    <submittedName>
        <fullName evidence="2">Uncharacterized protein</fullName>
    </submittedName>
</protein>
<dbReference type="Proteomes" id="UP000631114">
    <property type="component" value="Unassembled WGS sequence"/>
</dbReference>
<evidence type="ECO:0000313" key="2">
    <source>
        <dbReference type="EMBL" id="KAF9611656.1"/>
    </source>
</evidence>
<sequence>MRISRSNTSSVEILKAFACATDAKLLMDRLGIMATYRQSTPTNCIWIKPDGDTVKLNSDASVTNDHARTGGTIRDCNGDVLLAYSGSGGTRANVPQEDVYTSCEWLGARPRRSSSGSEPTSWHARKP</sequence>
<dbReference type="EMBL" id="JADFTS010000004">
    <property type="protein sequence ID" value="KAF9611656.1"/>
    <property type="molecule type" value="Genomic_DNA"/>
</dbReference>
<reference evidence="2 3" key="1">
    <citation type="submission" date="2020-10" db="EMBL/GenBank/DDBJ databases">
        <title>The Coptis chinensis genome and diversification of protoberbering-type alkaloids.</title>
        <authorList>
            <person name="Wang B."/>
            <person name="Shu S."/>
            <person name="Song C."/>
            <person name="Liu Y."/>
        </authorList>
    </citation>
    <scope>NUCLEOTIDE SEQUENCE [LARGE SCALE GENOMIC DNA]</scope>
    <source>
        <strain evidence="2">HL-2020</strain>
        <tissue evidence="2">Leaf</tissue>
    </source>
</reference>
<feature type="region of interest" description="Disordered" evidence="1">
    <location>
        <begin position="108"/>
        <end position="127"/>
    </location>
</feature>
<evidence type="ECO:0000256" key="1">
    <source>
        <dbReference type="SAM" id="MobiDB-lite"/>
    </source>
</evidence>
<keyword evidence="3" id="KW-1185">Reference proteome</keyword>
<dbReference type="OrthoDB" id="1752183at2759"/>
<name>A0A835I5I9_9MAGN</name>
<accession>A0A835I5I9</accession>
<dbReference type="AlphaFoldDB" id="A0A835I5I9"/>
<gene>
    <name evidence="2" type="ORF">IFM89_034127</name>
</gene>